<dbReference type="EnsemblMetazoa" id="GAUT006029-RA">
    <property type="protein sequence ID" value="GAUT006029-PA"/>
    <property type="gene ID" value="GAUT006029"/>
</dbReference>
<dbReference type="SUPFAM" id="SSF117281">
    <property type="entry name" value="Kelch motif"/>
    <property type="match status" value="1"/>
</dbReference>
<evidence type="ECO:0000256" key="2">
    <source>
        <dbReference type="ARBA" id="ARBA00022737"/>
    </source>
</evidence>
<dbReference type="InterPro" id="IPR006652">
    <property type="entry name" value="Kelch_1"/>
</dbReference>
<organism evidence="3 4">
    <name type="scientific">Glossina austeni</name>
    <name type="common">Savannah tsetse fly</name>
    <dbReference type="NCBI Taxonomy" id="7395"/>
    <lineage>
        <taxon>Eukaryota</taxon>
        <taxon>Metazoa</taxon>
        <taxon>Ecdysozoa</taxon>
        <taxon>Arthropoda</taxon>
        <taxon>Hexapoda</taxon>
        <taxon>Insecta</taxon>
        <taxon>Pterygota</taxon>
        <taxon>Neoptera</taxon>
        <taxon>Endopterygota</taxon>
        <taxon>Diptera</taxon>
        <taxon>Brachycera</taxon>
        <taxon>Muscomorpha</taxon>
        <taxon>Hippoboscoidea</taxon>
        <taxon>Glossinidae</taxon>
        <taxon>Glossina</taxon>
    </lineage>
</organism>
<reference evidence="3" key="1">
    <citation type="submission" date="2020-05" db="UniProtKB">
        <authorList>
            <consortium name="EnsemblMetazoa"/>
        </authorList>
    </citation>
    <scope>IDENTIFICATION</scope>
    <source>
        <strain evidence="3">TTRI</strain>
    </source>
</reference>
<keyword evidence="4" id="KW-1185">Reference proteome</keyword>
<dbReference type="STRING" id="7395.A0A1A9UIJ7"/>
<keyword evidence="1" id="KW-0880">Kelch repeat</keyword>
<dbReference type="AlphaFoldDB" id="A0A1A9UIJ7"/>
<evidence type="ECO:0000313" key="4">
    <source>
        <dbReference type="Proteomes" id="UP000078200"/>
    </source>
</evidence>
<accession>A0A1A9UIJ7</accession>
<dbReference type="PANTHER" id="PTHR45632">
    <property type="entry name" value="LD33804P"/>
    <property type="match status" value="1"/>
</dbReference>
<dbReference type="InterPro" id="IPR015915">
    <property type="entry name" value="Kelch-typ_b-propeller"/>
</dbReference>
<protein>
    <submittedName>
        <fullName evidence="3">Uncharacterized protein</fullName>
    </submittedName>
</protein>
<dbReference type="Gene3D" id="2.120.10.80">
    <property type="entry name" value="Kelch-type beta propeller"/>
    <property type="match status" value="1"/>
</dbReference>
<sequence length="169" mass="19490">MMYNTTAQTVYRSSKQRICSIHSSKNSTQCTSSLTRYDPREGRWYEVNKISISSSSMKRERTDLVSYKHFLISVQNDCKRFDVRCNKWEDMASMQFSRHGHSAVIIDEHIYVFGGYTESDSSTYLPVTSVERFNFNTNKWTIVDSVEIEHWIGGAAVISGCFDFSEASK</sequence>
<evidence type="ECO:0000256" key="1">
    <source>
        <dbReference type="ARBA" id="ARBA00022441"/>
    </source>
</evidence>
<proteinExistence type="predicted"/>
<dbReference type="VEuPathDB" id="VectorBase:GAUT006029"/>
<name>A0A1A9UIJ7_GLOAU</name>
<evidence type="ECO:0000313" key="3">
    <source>
        <dbReference type="EnsemblMetazoa" id="GAUT006029-PA"/>
    </source>
</evidence>
<dbReference type="Pfam" id="PF01344">
    <property type="entry name" value="Kelch_1"/>
    <property type="match status" value="1"/>
</dbReference>
<keyword evidence="2" id="KW-0677">Repeat</keyword>
<dbReference type="Proteomes" id="UP000078200">
    <property type="component" value="Unassembled WGS sequence"/>
</dbReference>
<dbReference type="PANTHER" id="PTHR45632:SF3">
    <property type="entry name" value="KELCH-LIKE PROTEIN 32"/>
    <property type="match status" value="1"/>
</dbReference>